<evidence type="ECO:0000256" key="11">
    <source>
        <dbReference type="ARBA" id="ARBA00023264"/>
    </source>
</evidence>
<comment type="caution">
    <text evidence="15">The sequence shown here is derived from an EMBL/GenBank/DDBJ whole genome shotgun (WGS) entry which is preliminary data.</text>
</comment>
<evidence type="ECO:0000259" key="14">
    <source>
        <dbReference type="PROSITE" id="PS50035"/>
    </source>
</evidence>
<dbReference type="InterPro" id="IPR027379">
    <property type="entry name" value="CLS_N"/>
</dbReference>
<keyword evidence="4" id="KW-0808">Transferase</keyword>
<dbReference type="NCBIfam" id="TIGR04265">
    <property type="entry name" value="bac_cardiolipin"/>
    <property type="match status" value="1"/>
</dbReference>
<dbReference type="PROSITE" id="PS50035">
    <property type="entry name" value="PLD"/>
    <property type="match status" value="2"/>
</dbReference>
<evidence type="ECO:0000256" key="12">
    <source>
        <dbReference type="NCBIfam" id="TIGR04265"/>
    </source>
</evidence>
<name>A0A9D0Z4F2_9FIRM</name>
<organism evidence="15 16">
    <name type="scientific">Candidatus Avoscillospira stercorigallinarum</name>
    <dbReference type="NCBI Taxonomy" id="2840708"/>
    <lineage>
        <taxon>Bacteria</taxon>
        <taxon>Bacillati</taxon>
        <taxon>Bacillota</taxon>
        <taxon>Clostridia</taxon>
        <taxon>Eubacteriales</taxon>
        <taxon>Oscillospiraceae</taxon>
        <taxon>Oscillospiraceae incertae sedis</taxon>
        <taxon>Candidatus Avoscillospira</taxon>
    </lineage>
</organism>
<dbReference type="CDD" id="cd09160">
    <property type="entry name" value="PLDc_SMU_988_like_2"/>
    <property type="match status" value="1"/>
</dbReference>
<feature type="domain" description="PLD phosphodiesterase" evidence="14">
    <location>
        <begin position="423"/>
        <end position="450"/>
    </location>
</feature>
<dbReference type="GO" id="GO:0008808">
    <property type="term" value="F:cardiolipin synthase activity"/>
    <property type="evidence" value="ECO:0007669"/>
    <property type="project" value="UniProtKB-UniRule"/>
</dbReference>
<feature type="transmembrane region" description="Helical" evidence="13">
    <location>
        <begin position="66"/>
        <end position="86"/>
    </location>
</feature>
<keyword evidence="8" id="KW-0443">Lipid metabolism</keyword>
<evidence type="ECO:0000256" key="1">
    <source>
        <dbReference type="ARBA" id="ARBA00004651"/>
    </source>
</evidence>
<keyword evidence="3" id="KW-0444">Lipid biosynthesis</keyword>
<keyword evidence="2" id="KW-1003">Cell membrane</keyword>
<dbReference type="Pfam" id="PF13091">
    <property type="entry name" value="PLDc_2"/>
    <property type="match status" value="2"/>
</dbReference>
<sequence>MSRLGKLVFQRVIVVAFFILLQLGALLSTVIWLSEYRRWIQVFMTALSVLTIVYLLYDRTNSSYKIAWIILILAFPVAGISLYLTFGGRRLSARTRRGMHQAEDMVRENLWQERLISDNLANLSDPASAVASYLYNVSGYPVYDNTETEYFPLGDLVYPRMLEELSKAEKYIFLEFFIIGEGVMWQGILDILRRKAAQGVDVRVLYDDFGCITTLPSGYDKRLREMGIRAKVFNPFVPVLSGRLNNRDHRKLMIIDGQVGFTGGVNLADEYINRHERFGHWKDCGILLRGEAVWAMTVMFLSMWDTNTGALEDIAALRPAYPYSLAGGEGFVQPFCDTPLDNEDVCESTLLTLFQRAVRSIYIMTPYLILDDKITAALLTAAKTGLDVRIITPHIPDKWYVHAVTRAHYEMLTEAGVRVYEYTPGFIHSKVYLVDGRYAVTGTVNLDFRSLYLHFENAVYLFDAGCVESISEDFRDTFEISEEITWRKCRNTSLFQRLFRAFLRVFSPLM</sequence>
<evidence type="ECO:0000256" key="7">
    <source>
        <dbReference type="ARBA" id="ARBA00022989"/>
    </source>
</evidence>
<dbReference type="SMART" id="SM00155">
    <property type="entry name" value="PLDc"/>
    <property type="match status" value="2"/>
</dbReference>
<evidence type="ECO:0000256" key="9">
    <source>
        <dbReference type="ARBA" id="ARBA00023136"/>
    </source>
</evidence>
<keyword evidence="7 13" id="KW-1133">Transmembrane helix</keyword>
<dbReference type="InterPro" id="IPR025202">
    <property type="entry name" value="PLD-like_dom"/>
</dbReference>
<dbReference type="EC" id="2.7.8.-" evidence="12"/>
<dbReference type="GO" id="GO:0032049">
    <property type="term" value="P:cardiolipin biosynthetic process"/>
    <property type="evidence" value="ECO:0007669"/>
    <property type="project" value="UniProtKB-UniRule"/>
</dbReference>
<dbReference type="Gene3D" id="3.30.870.10">
    <property type="entry name" value="Endonuclease Chain A"/>
    <property type="match status" value="2"/>
</dbReference>
<accession>A0A9D0Z4F2</accession>
<evidence type="ECO:0000256" key="6">
    <source>
        <dbReference type="ARBA" id="ARBA00022737"/>
    </source>
</evidence>
<dbReference type="AlphaFoldDB" id="A0A9D0Z4F2"/>
<dbReference type="EMBL" id="DVFN01000021">
    <property type="protein sequence ID" value="HIQ69017.1"/>
    <property type="molecule type" value="Genomic_DNA"/>
</dbReference>
<dbReference type="Proteomes" id="UP000886874">
    <property type="component" value="Unassembled WGS sequence"/>
</dbReference>
<dbReference type="SUPFAM" id="SSF56024">
    <property type="entry name" value="Phospholipase D/nuclease"/>
    <property type="match status" value="2"/>
</dbReference>
<keyword evidence="10" id="KW-0594">Phospholipid biosynthesis</keyword>
<dbReference type="PANTHER" id="PTHR21248">
    <property type="entry name" value="CARDIOLIPIN SYNTHASE"/>
    <property type="match status" value="1"/>
</dbReference>
<dbReference type="GO" id="GO:0005886">
    <property type="term" value="C:plasma membrane"/>
    <property type="evidence" value="ECO:0007669"/>
    <property type="project" value="UniProtKB-SubCell"/>
</dbReference>
<reference evidence="15" key="2">
    <citation type="journal article" date="2021" name="PeerJ">
        <title>Extensive microbial diversity within the chicken gut microbiome revealed by metagenomics and culture.</title>
        <authorList>
            <person name="Gilroy R."/>
            <person name="Ravi A."/>
            <person name="Getino M."/>
            <person name="Pursley I."/>
            <person name="Horton D.L."/>
            <person name="Alikhan N.F."/>
            <person name="Baker D."/>
            <person name="Gharbi K."/>
            <person name="Hall N."/>
            <person name="Watson M."/>
            <person name="Adriaenssens E.M."/>
            <person name="Foster-Nyarko E."/>
            <person name="Jarju S."/>
            <person name="Secka A."/>
            <person name="Antonio M."/>
            <person name="Oren A."/>
            <person name="Chaudhuri R.R."/>
            <person name="La Ragione R."/>
            <person name="Hildebrand F."/>
            <person name="Pallen M.J."/>
        </authorList>
    </citation>
    <scope>NUCLEOTIDE SEQUENCE</scope>
    <source>
        <strain evidence="15">ChiSjej2B20-13462</strain>
    </source>
</reference>
<comment type="subcellular location">
    <subcellularLocation>
        <location evidence="1">Cell membrane</location>
        <topology evidence="1">Multi-pass membrane protein</topology>
    </subcellularLocation>
</comment>
<dbReference type="InterPro" id="IPR001736">
    <property type="entry name" value="PLipase_D/transphosphatidylase"/>
</dbReference>
<keyword evidence="6" id="KW-0677">Repeat</keyword>
<reference evidence="15" key="1">
    <citation type="submission" date="2020-10" db="EMBL/GenBank/DDBJ databases">
        <authorList>
            <person name="Gilroy R."/>
        </authorList>
    </citation>
    <scope>NUCLEOTIDE SEQUENCE</scope>
    <source>
        <strain evidence="15">ChiSjej2B20-13462</strain>
    </source>
</reference>
<evidence type="ECO:0000256" key="10">
    <source>
        <dbReference type="ARBA" id="ARBA00023209"/>
    </source>
</evidence>
<gene>
    <name evidence="15" type="primary">cls</name>
    <name evidence="15" type="ORF">IAA67_01625</name>
</gene>
<evidence type="ECO:0000256" key="2">
    <source>
        <dbReference type="ARBA" id="ARBA00022475"/>
    </source>
</evidence>
<proteinExistence type="predicted"/>
<evidence type="ECO:0000256" key="5">
    <source>
        <dbReference type="ARBA" id="ARBA00022692"/>
    </source>
</evidence>
<keyword evidence="5 13" id="KW-0812">Transmembrane</keyword>
<dbReference type="InterPro" id="IPR022924">
    <property type="entry name" value="Cardiolipin_synthase"/>
</dbReference>
<feature type="transmembrane region" description="Helical" evidence="13">
    <location>
        <begin position="39"/>
        <end position="57"/>
    </location>
</feature>
<feature type="transmembrane region" description="Helical" evidence="13">
    <location>
        <begin position="12"/>
        <end position="33"/>
    </location>
</feature>
<evidence type="ECO:0000256" key="3">
    <source>
        <dbReference type="ARBA" id="ARBA00022516"/>
    </source>
</evidence>
<evidence type="ECO:0000256" key="13">
    <source>
        <dbReference type="SAM" id="Phobius"/>
    </source>
</evidence>
<dbReference type="CDD" id="cd09154">
    <property type="entry name" value="PLDc_SMU_988_like_1"/>
    <property type="match status" value="1"/>
</dbReference>
<dbReference type="PANTHER" id="PTHR21248:SF22">
    <property type="entry name" value="PHOSPHOLIPASE D"/>
    <property type="match status" value="1"/>
</dbReference>
<protein>
    <recommendedName>
        <fullName evidence="12">Cardiolipin synthase</fullName>
        <ecNumber evidence="12">2.7.8.-</ecNumber>
    </recommendedName>
</protein>
<keyword evidence="9 13" id="KW-0472">Membrane</keyword>
<keyword evidence="11" id="KW-1208">Phospholipid metabolism</keyword>
<evidence type="ECO:0000256" key="4">
    <source>
        <dbReference type="ARBA" id="ARBA00022679"/>
    </source>
</evidence>
<evidence type="ECO:0000313" key="16">
    <source>
        <dbReference type="Proteomes" id="UP000886874"/>
    </source>
</evidence>
<evidence type="ECO:0000313" key="15">
    <source>
        <dbReference type="EMBL" id="HIQ69017.1"/>
    </source>
</evidence>
<dbReference type="Pfam" id="PF13396">
    <property type="entry name" value="PLDc_N"/>
    <property type="match status" value="1"/>
</dbReference>
<evidence type="ECO:0000256" key="8">
    <source>
        <dbReference type="ARBA" id="ARBA00023098"/>
    </source>
</evidence>
<feature type="domain" description="PLD phosphodiesterase" evidence="14">
    <location>
        <begin position="244"/>
        <end position="271"/>
    </location>
</feature>